<dbReference type="FunFam" id="4.10.1030.10:FF:000002">
    <property type="entry name" value="cullin homolog 1"/>
    <property type="match status" value="1"/>
</dbReference>
<dbReference type="GO" id="GO:0006511">
    <property type="term" value="P:ubiquitin-dependent protein catabolic process"/>
    <property type="evidence" value="ECO:0007669"/>
    <property type="project" value="InterPro"/>
</dbReference>
<dbReference type="FunFam" id="1.20.1310.10:FF:000001">
    <property type="entry name" value="Cullin 3"/>
    <property type="match status" value="1"/>
</dbReference>
<dbReference type="OMA" id="FKSNTHI"/>
<dbReference type="InterPro" id="IPR001373">
    <property type="entry name" value="Cullin_N"/>
</dbReference>
<dbReference type="InterPro" id="IPR016158">
    <property type="entry name" value="Cullin_homology"/>
</dbReference>
<dbReference type="GO" id="GO:0031625">
    <property type="term" value="F:ubiquitin protein ligase binding"/>
    <property type="evidence" value="ECO:0007669"/>
    <property type="project" value="InterPro"/>
</dbReference>
<evidence type="ECO:0000256" key="5">
    <source>
        <dbReference type="ARBA" id="ARBA00022843"/>
    </source>
</evidence>
<comment type="pathway">
    <text evidence="1">Protein modification; protein ubiquitination.</text>
</comment>
<dbReference type="InterPro" id="IPR045093">
    <property type="entry name" value="Cullin"/>
</dbReference>
<dbReference type="Proteomes" id="UP000219338">
    <property type="component" value="Unassembled WGS sequence"/>
</dbReference>
<dbReference type="InterPro" id="IPR016157">
    <property type="entry name" value="Cullin_CS"/>
</dbReference>
<dbReference type="InterPro" id="IPR059120">
    <property type="entry name" value="Cullin-like_AB"/>
</dbReference>
<evidence type="ECO:0000313" key="10">
    <source>
        <dbReference type="Proteomes" id="UP000219338"/>
    </source>
</evidence>
<dbReference type="Pfam" id="PF26557">
    <property type="entry name" value="Cullin_AB"/>
    <property type="match status" value="1"/>
</dbReference>
<evidence type="ECO:0000256" key="6">
    <source>
        <dbReference type="PROSITE-ProRule" id="PRU00330"/>
    </source>
</evidence>
<organism evidence="9 10">
    <name type="scientific">Armillaria ostoyae</name>
    <name type="common">Armillaria root rot fungus</name>
    <dbReference type="NCBI Taxonomy" id="47428"/>
    <lineage>
        <taxon>Eukaryota</taxon>
        <taxon>Fungi</taxon>
        <taxon>Dikarya</taxon>
        <taxon>Basidiomycota</taxon>
        <taxon>Agaricomycotina</taxon>
        <taxon>Agaricomycetes</taxon>
        <taxon>Agaricomycetidae</taxon>
        <taxon>Agaricales</taxon>
        <taxon>Marasmiineae</taxon>
        <taxon>Physalacriaceae</taxon>
        <taxon>Armillaria</taxon>
    </lineage>
</organism>
<evidence type="ECO:0000259" key="8">
    <source>
        <dbReference type="PROSITE" id="PS50069"/>
    </source>
</evidence>
<proteinExistence type="inferred from homology"/>
<dbReference type="EMBL" id="FUEG01000010">
    <property type="protein sequence ID" value="SJL09051.1"/>
    <property type="molecule type" value="Genomic_DNA"/>
</dbReference>
<dbReference type="InterPro" id="IPR016159">
    <property type="entry name" value="Cullin_repeat-like_dom_sf"/>
</dbReference>
<dbReference type="GO" id="GO:0031461">
    <property type="term" value="C:cullin-RING ubiquitin ligase complex"/>
    <property type="evidence" value="ECO:0007669"/>
    <property type="project" value="InterPro"/>
</dbReference>
<dbReference type="AlphaFoldDB" id="A0A284RJW0"/>
<keyword evidence="3" id="KW-1017">Isopeptide bond</keyword>
<sequence>MASSRILTLLPAKSSDFKTIWTYLETGLDLIMTSPESFPSGSYTLLYTVVYNYCSSSSPPTLAESSKINGNALNIPQVKDKRDDSRVAGASLYIKLIQYFVAYLKNIRDNANRLREEALLAYYADELQRYTTGAHTVHRVFSYLNRYWVARERHDGKINVYPVYTLALVQWKDHLLVPMQQQNDRLTIPLLHLVERQRNGETIDQSLFKRVVDSFVALGLNDEDLNMRCLNVYKDHIETPFLAVTKTLYKKKSEAFLLENSVPDSRKKTTEWLQEEQDRIEGYLAIETQTTIVSAFEEVFTHAHATAMWDTFQSLPEFHRDVVLQHSVPLSRIREELDLSWKKFEEDFKQAGLDAVSTLVGEDGGAPDLQDYVDALLEIRSKYSTFVAQNLKGDPECMPCLDRACRDIVNQTGTSTSVSPELLVKHTDLLLRKDSRIEKEQDIEGALDRVMVIFNYLDDKDIFQCFYATRLSKRLIYGASVSDESEAGTVSKLGEACGPEYTRKLQQMLTGTVSTILGSLHITDDAFSEDMKLSKDLTDQFNLERKQDSGTDLSFSVAVLGTNSWPLGPPSHGFTIPRDIYPAYDLFQQYYQGKHSGRKLTWLWNYSRNELRTNYLDQKYILMTSSFQMAILVMYNSHDTLSLTELVTATSIPKSIITQILAILVKAKILVNEEPEQYDLNPDFRSKKIRINLNRPIKTEEKGEVLKNVNEDRKYVIQTTIVRVMKARQSMTNQQLIQEVISQLSQRFTPNVADVKKAIGILLEKEYIERVQGTKDSFAYVA</sequence>
<evidence type="ECO:0000256" key="7">
    <source>
        <dbReference type="RuleBase" id="RU003829"/>
    </source>
</evidence>
<dbReference type="Pfam" id="PF00888">
    <property type="entry name" value="Cullin"/>
    <property type="match status" value="1"/>
</dbReference>
<evidence type="ECO:0000256" key="2">
    <source>
        <dbReference type="ARBA" id="ARBA00006019"/>
    </source>
</evidence>
<keyword evidence="4" id="KW-0833">Ubl conjugation pathway</keyword>
<dbReference type="PROSITE" id="PS01256">
    <property type="entry name" value="CULLIN_1"/>
    <property type="match status" value="1"/>
</dbReference>
<dbReference type="Pfam" id="PF10557">
    <property type="entry name" value="Cullin_Nedd8"/>
    <property type="match status" value="1"/>
</dbReference>
<dbReference type="InterPro" id="IPR036388">
    <property type="entry name" value="WH-like_DNA-bd_sf"/>
</dbReference>
<dbReference type="InterPro" id="IPR019559">
    <property type="entry name" value="Cullin_neddylation_domain"/>
</dbReference>
<dbReference type="Gene3D" id="1.20.1310.10">
    <property type="entry name" value="Cullin Repeats"/>
    <property type="match status" value="4"/>
</dbReference>
<evidence type="ECO:0000313" key="9">
    <source>
        <dbReference type="EMBL" id="SJL09051.1"/>
    </source>
</evidence>
<name>A0A284RJW0_ARMOS</name>
<comment type="similarity">
    <text evidence="2 6 7">Belongs to the cullin family.</text>
</comment>
<keyword evidence="10" id="KW-1185">Reference proteome</keyword>
<dbReference type="InterPro" id="IPR036317">
    <property type="entry name" value="Cullin_homology_sf"/>
</dbReference>
<dbReference type="OrthoDB" id="27073at2759"/>
<accession>A0A284RJW0</accession>
<dbReference type="SUPFAM" id="SSF46785">
    <property type="entry name" value="Winged helix' DNA-binding domain"/>
    <property type="match status" value="1"/>
</dbReference>
<keyword evidence="5" id="KW-0832">Ubl conjugation</keyword>
<dbReference type="InterPro" id="IPR036390">
    <property type="entry name" value="WH_DNA-bd_sf"/>
</dbReference>
<dbReference type="FunFam" id="1.10.10.10:FF:000014">
    <property type="entry name" value="Cullin 1"/>
    <property type="match status" value="1"/>
</dbReference>
<dbReference type="PROSITE" id="PS50069">
    <property type="entry name" value="CULLIN_2"/>
    <property type="match status" value="1"/>
</dbReference>
<evidence type="ECO:0000256" key="4">
    <source>
        <dbReference type="ARBA" id="ARBA00022786"/>
    </source>
</evidence>
<feature type="domain" description="Cullin family profile" evidence="8">
    <location>
        <begin position="418"/>
        <end position="665"/>
    </location>
</feature>
<dbReference type="PANTHER" id="PTHR11932">
    <property type="entry name" value="CULLIN"/>
    <property type="match status" value="1"/>
</dbReference>
<dbReference type="Gene3D" id="4.10.1030.10">
    <property type="entry name" value="Ring Box Chain A, domain 5"/>
    <property type="match status" value="1"/>
</dbReference>
<dbReference type="SUPFAM" id="SSF75632">
    <property type="entry name" value="Cullin homology domain"/>
    <property type="match status" value="1"/>
</dbReference>
<evidence type="ECO:0000256" key="3">
    <source>
        <dbReference type="ARBA" id="ARBA00022499"/>
    </source>
</evidence>
<dbReference type="SMART" id="SM00182">
    <property type="entry name" value="CULLIN"/>
    <property type="match status" value="1"/>
</dbReference>
<reference evidence="10" key="1">
    <citation type="journal article" date="2017" name="Nat. Ecol. Evol.">
        <title>Genome expansion and lineage-specific genetic innovations in the forest pathogenic fungi Armillaria.</title>
        <authorList>
            <person name="Sipos G."/>
            <person name="Prasanna A.N."/>
            <person name="Walter M.C."/>
            <person name="O'Connor E."/>
            <person name="Balint B."/>
            <person name="Krizsan K."/>
            <person name="Kiss B."/>
            <person name="Hess J."/>
            <person name="Varga T."/>
            <person name="Slot J."/>
            <person name="Riley R."/>
            <person name="Boka B."/>
            <person name="Rigling D."/>
            <person name="Barry K."/>
            <person name="Lee J."/>
            <person name="Mihaltcheva S."/>
            <person name="LaButti K."/>
            <person name="Lipzen A."/>
            <person name="Waldron R."/>
            <person name="Moloney N.M."/>
            <person name="Sperisen C."/>
            <person name="Kredics L."/>
            <person name="Vagvoelgyi C."/>
            <person name="Patrignani A."/>
            <person name="Fitzpatrick D."/>
            <person name="Nagy I."/>
            <person name="Doyle S."/>
            <person name="Anderson J.B."/>
            <person name="Grigoriev I.V."/>
            <person name="Gueldener U."/>
            <person name="Muensterkoetter M."/>
            <person name="Nagy L.G."/>
        </authorList>
    </citation>
    <scope>NUCLEOTIDE SEQUENCE [LARGE SCALE GENOMIC DNA]</scope>
    <source>
        <strain evidence="10">C18/9</strain>
    </source>
</reference>
<protein>
    <submittedName>
        <fullName evidence="9">Related to SCF complex member Cullin 1</fullName>
    </submittedName>
</protein>
<evidence type="ECO:0000256" key="1">
    <source>
        <dbReference type="ARBA" id="ARBA00004906"/>
    </source>
</evidence>
<gene>
    <name evidence="9" type="ORF">ARMOST_12427</name>
</gene>
<dbReference type="STRING" id="47428.A0A284RJW0"/>
<dbReference type="SUPFAM" id="SSF74788">
    <property type="entry name" value="Cullin repeat-like"/>
    <property type="match status" value="1"/>
</dbReference>
<dbReference type="Gene3D" id="1.10.10.10">
    <property type="entry name" value="Winged helix-like DNA-binding domain superfamily/Winged helix DNA-binding domain"/>
    <property type="match status" value="2"/>
</dbReference>
<dbReference type="SMART" id="SM00884">
    <property type="entry name" value="Cullin_Nedd8"/>
    <property type="match status" value="1"/>
</dbReference>